<dbReference type="Proteomes" id="UP000267342">
    <property type="component" value="Chromosome"/>
</dbReference>
<keyword evidence="6 11" id="KW-0697">Rotamase</keyword>
<evidence type="ECO:0000256" key="10">
    <source>
        <dbReference type="ARBA" id="ARBA00029986"/>
    </source>
</evidence>
<evidence type="ECO:0000256" key="12">
    <source>
        <dbReference type="PROSITE-ProRule" id="PRU00277"/>
    </source>
</evidence>
<dbReference type="STRING" id="1123510.GCA_000620025_01101"/>
<dbReference type="InterPro" id="IPR001179">
    <property type="entry name" value="PPIase_FKBP_dom"/>
</dbReference>
<proteinExistence type="inferred from homology"/>
<comment type="domain">
    <text evidence="11">Consists of 3 domains; the N-terminus binds the ribosome, the middle domain has PPIase activity, while the C-terminus has intrinsic chaperone activity on its own.</text>
</comment>
<gene>
    <name evidence="11" type="primary">tig</name>
    <name evidence="17" type="ORF">ZBT109_1064</name>
</gene>
<dbReference type="NCBIfam" id="TIGR00115">
    <property type="entry name" value="tig"/>
    <property type="match status" value="1"/>
</dbReference>
<evidence type="ECO:0000256" key="13">
    <source>
        <dbReference type="RuleBase" id="RU003914"/>
    </source>
</evidence>
<evidence type="ECO:0000256" key="6">
    <source>
        <dbReference type="ARBA" id="ARBA00023110"/>
    </source>
</evidence>
<dbReference type="InterPro" id="IPR046357">
    <property type="entry name" value="PPIase_dom_sf"/>
</dbReference>
<dbReference type="Pfam" id="PF05698">
    <property type="entry name" value="Trigger_C"/>
    <property type="match status" value="1"/>
</dbReference>
<reference evidence="17 18" key="1">
    <citation type="submission" date="2018-09" db="EMBL/GenBank/DDBJ databases">
        <title>Zymobacter palmae IAM14233 (=T109) whole genome analysis.</title>
        <authorList>
            <person name="Yanase H."/>
        </authorList>
    </citation>
    <scope>NUCLEOTIDE SEQUENCE [LARGE SCALE GENOMIC DNA]</scope>
    <source>
        <strain evidence="17 18">IAM14233</strain>
    </source>
</reference>
<keyword evidence="11" id="KW-0963">Cytoplasm</keyword>
<dbReference type="AlphaFoldDB" id="A0A348HDX5"/>
<dbReference type="Pfam" id="PF05697">
    <property type="entry name" value="Trigger_N"/>
    <property type="match status" value="1"/>
</dbReference>
<dbReference type="InterPro" id="IPR008881">
    <property type="entry name" value="Trigger_fac_ribosome-bd_bac"/>
</dbReference>
<dbReference type="GO" id="GO:0015031">
    <property type="term" value="P:protein transport"/>
    <property type="evidence" value="ECO:0007669"/>
    <property type="project" value="UniProtKB-UniRule"/>
</dbReference>
<feature type="region of interest" description="Disordered" evidence="15">
    <location>
        <begin position="427"/>
        <end position="448"/>
    </location>
</feature>
<dbReference type="InterPro" id="IPR005215">
    <property type="entry name" value="Trig_fac"/>
</dbReference>
<dbReference type="SUPFAM" id="SSF102735">
    <property type="entry name" value="Trigger factor ribosome-binding domain"/>
    <property type="match status" value="1"/>
</dbReference>
<accession>A0A348HDX5</accession>
<keyword evidence="14" id="KW-0175">Coiled coil</keyword>
<dbReference type="PANTHER" id="PTHR30560">
    <property type="entry name" value="TRIGGER FACTOR CHAPERONE AND PEPTIDYL-PROLYL CIS/TRANS ISOMERASE"/>
    <property type="match status" value="1"/>
</dbReference>
<dbReference type="Gene3D" id="1.10.3120.10">
    <property type="entry name" value="Trigger factor, C-terminal domain"/>
    <property type="match status" value="1"/>
</dbReference>
<sequence>MQVSVETTSSIGRRLTIQVPAEQVDQAVENRLRETARRVRLNGFRPGKVPMSVVRSRFGAETRAEVVGDVIRQNYMQAVSQESLNAAGFPEIDLKTNEAGKDLEFTADLEIIPEIDVKGIEGVSVERPSADITDADVDATIENLRKQAADWQESEKTAENGDQITIDFEGFLGEEAFEGGKAEGHALVLGSGSFIPGFEDQLIGAKAGDEPTVKVTFPEEYHADQLAGKEATFKTRVHKVESQQLPEVDAEFMKRFGVEDGDQDAFRTQIRDNMARELESAVENGVKQQVISALKKANPIDVPKGLVQQGIDDLKRQAAAQFGLGDDFDINQLPNELFEEQARDRAQAGLLLGEFIKANDITASDEETREFAAKVAQQYGQAEELVEQYMQNEQIKGNLESIVRENKAIEQLLAQADVKDVKLPFQEAMTAAQSNPDEEAEEENDADA</sequence>
<comment type="subcellular location">
    <subcellularLocation>
        <location evidence="11">Cytoplasm</location>
    </subcellularLocation>
    <text evidence="11">About half TF is bound to the ribosome near the polypeptide exit tunnel while the other half is free in the cytoplasm.</text>
</comment>
<dbReference type="InterPro" id="IPR008880">
    <property type="entry name" value="Trigger_fac_C"/>
</dbReference>
<dbReference type="EMBL" id="AP018933">
    <property type="protein sequence ID" value="BBG29827.1"/>
    <property type="molecule type" value="Genomic_DNA"/>
</dbReference>
<dbReference type="OrthoDB" id="9767721at2"/>
<evidence type="ECO:0000256" key="11">
    <source>
        <dbReference type="HAMAP-Rule" id="MF_00303"/>
    </source>
</evidence>
<keyword evidence="18" id="KW-1185">Reference proteome</keyword>
<dbReference type="PANTHER" id="PTHR30560:SF3">
    <property type="entry name" value="TRIGGER FACTOR-LIKE PROTEIN TIG, CHLOROPLASTIC"/>
    <property type="match status" value="1"/>
</dbReference>
<dbReference type="GO" id="GO:0043335">
    <property type="term" value="P:protein unfolding"/>
    <property type="evidence" value="ECO:0007669"/>
    <property type="project" value="TreeGrafter"/>
</dbReference>
<dbReference type="SUPFAM" id="SSF109998">
    <property type="entry name" value="Triger factor/SurA peptide-binding domain-like"/>
    <property type="match status" value="1"/>
</dbReference>
<evidence type="ECO:0000256" key="4">
    <source>
        <dbReference type="ARBA" id="ARBA00016902"/>
    </source>
</evidence>
<dbReference type="GO" id="GO:0003755">
    <property type="term" value="F:peptidyl-prolyl cis-trans isomerase activity"/>
    <property type="evidence" value="ECO:0007669"/>
    <property type="project" value="UniProtKB-UniRule"/>
</dbReference>
<evidence type="ECO:0000256" key="14">
    <source>
        <dbReference type="SAM" id="Coils"/>
    </source>
</evidence>
<keyword evidence="8 11" id="KW-0413">Isomerase</keyword>
<dbReference type="EC" id="5.2.1.8" evidence="3 11"/>
<dbReference type="GO" id="GO:0051301">
    <property type="term" value="P:cell division"/>
    <property type="evidence" value="ECO:0007669"/>
    <property type="project" value="UniProtKB-KW"/>
</dbReference>
<name>A0A348HDX5_9GAMM</name>
<dbReference type="GO" id="GO:0043022">
    <property type="term" value="F:ribosome binding"/>
    <property type="evidence" value="ECO:0007669"/>
    <property type="project" value="TreeGrafter"/>
</dbReference>
<feature type="compositionally biased region" description="Acidic residues" evidence="15">
    <location>
        <begin position="436"/>
        <end position="448"/>
    </location>
</feature>
<keyword evidence="7 11" id="KW-0143">Chaperone</keyword>
<dbReference type="InterPro" id="IPR027304">
    <property type="entry name" value="Trigger_fact/SurA_dom_sf"/>
</dbReference>
<evidence type="ECO:0000256" key="15">
    <source>
        <dbReference type="SAM" id="MobiDB-lite"/>
    </source>
</evidence>
<keyword evidence="5 11" id="KW-0132">Cell division</keyword>
<dbReference type="Pfam" id="PF00254">
    <property type="entry name" value="FKBP_C"/>
    <property type="match status" value="1"/>
</dbReference>
<protein>
    <recommendedName>
        <fullName evidence="4 11">Trigger factor</fullName>
        <shortName evidence="11">TF</shortName>
        <ecNumber evidence="3 11">5.2.1.8</ecNumber>
    </recommendedName>
    <alternativeName>
        <fullName evidence="10 11">PPIase</fullName>
    </alternativeName>
</protein>
<evidence type="ECO:0000256" key="3">
    <source>
        <dbReference type="ARBA" id="ARBA00013194"/>
    </source>
</evidence>
<evidence type="ECO:0000313" key="17">
    <source>
        <dbReference type="EMBL" id="BBG29827.1"/>
    </source>
</evidence>
<dbReference type="RefSeq" id="WP_027706140.1">
    <property type="nucleotide sequence ID" value="NZ_AP018933.1"/>
</dbReference>
<dbReference type="GO" id="GO:0051083">
    <property type="term" value="P:'de novo' cotranslational protein folding"/>
    <property type="evidence" value="ECO:0007669"/>
    <property type="project" value="TreeGrafter"/>
</dbReference>
<dbReference type="PROSITE" id="PS50059">
    <property type="entry name" value="FKBP_PPIASE"/>
    <property type="match status" value="1"/>
</dbReference>
<evidence type="ECO:0000259" key="16">
    <source>
        <dbReference type="PROSITE" id="PS50059"/>
    </source>
</evidence>
<evidence type="ECO:0000256" key="7">
    <source>
        <dbReference type="ARBA" id="ARBA00023186"/>
    </source>
</evidence>
<feature type="coiled-coil region" evidence="14">
    <location>
        <begin position="372"/>
        <end position="419"/>
    </location>
</feature>
<keyword evidence="9 11" id="KW-0131">Cell cycle</keyword>
<dbReference type="Gene3D" id="3.30.70.1050">
    <property type="entry name" value="Trigger factor ribosome-binding domain"/>
    <property type="match status" value="1"/>
</dbReference>
<dbReference type="GO" id="GO:0044183">
    <property type="term" value="F:protein folding chaperone"/>
    <property type="evidence" value="ECO:0007669"/>
    <property type="project" value="TreeGrafter"/>
</dbReference>
<feature type="domain" description="PPIase FKBP-type" evidence="16">
    <location>
        <begin position="161"/>
        <end position="246"/>
    </location>
</feature>
<organism evidence="17 18">
    <name type="scientific">Zymobacter palmae</name>
    <dbReference type="NCBI Taxonomy" id="33074"/>
    <lineage>
        <taxon>Bacteria</taxon>
        <taxon>Pseudomonadati</taxon>
        <taxon>Pseudomonadota</taxon>
        <taxon>Gammaproteobacteria</taxon>
        <taxon>Oceanospirillales</taxon>
        <taxon>Halomonadaceae</taxon>
        <taxon>Zymobacter group</taxon>
        <taxon>Zymobacter</taxon>
    </lineage>
</organism>
<evidence type="ECO:0000256" key="5">
    <source>
        <dbReference type="ARBA" id="ARBA00022618"/>
    </source>
</evidence>
<dbReference type="FunFam" id="3.10.50.40:FF:000001">
    <property type="entry name" value="Trigger factor"/>
    <property type="match status" value="1"/>
</dbReference>
<dbReference type="InterPro" id="IPR036611">
    <property type="entry name" value="Trigger_fac_ribosome-bd_sf"/>
</dbReference>
<evidence type="ECO:0000313" key="18">
    <source>
        <dbReference type="Proteomes" id="UP000267342"/>
    </source>
</evidence>
<evidence type="ECO:0000256" key="8">
    <source>
        <dbReference type="ARBA" id="ARBA00023235"/>
    </source>
</evidence>
<dbReference type="PIRSF" id="PIRSF003095">
    <property type="entry name" value="Trigger_factor"/>
    <property type="match status" value="1"/>
</dbReference>
<dbReference type="KEGG" id="zpl:ZBT109_1064"/>
<dbReference type="HAMAP" id="MF_00303">
    <property type="entry name" value="Trigger_factor_Tig"/>
    <property type="match status" value="1"/>
</dbReference>
<evidence type="ECO:0000256" key="9">
    <source>
        <dbReference type="ARBA" id="ARBA00023306"/>
    </source>
</evidence>
<dbReference type="Gene3D" id="3.10.50.40">
    <property type="match status" value="1"/>
</dbReference>
<comment type="similarity">
    <text evidence="2 11 13">Belongs to the FKBP-type PPIase family. Tig subfamily.</text>
</comment>
<evidence type="ECO:0000256" key="2">
    <source>
        <dbReference type="ARBA" id="ARBA00005464"/>
    </source>
</evidence>
<dbReference type="SUPFAM" id="SSF54534">
    <property type="entry name" value="FKBP-like"/>
    <property type="match status" value="1"/>
</dbReference>
<comment type="function">
    <text evidence="11">Involved in protein export. Acts as a chaperone by maintaining the newly synthesized protein in an open conformation. Functions as a peptidyl-prolyl cis-trans isomerase.</text>
</comment>
<dbReference type="GO" id="GO:0005737">
    <property type="term" value="C:cytoplasm"/>
    <property type="evidence" value="ECO:0007669"/>
    <property type="project" value="UniProtKB-SubCell"/>
</dbReference>
<evidence type="ECO:0000256" key="1">
    <source>
        <dbReference type="ARBA" id="ARBA00000971"/>
    </source>
</evidence>
<comment type="catalytic activity">
    <reaction evidence="1 11 12">
        <text>[protein]-peptidylproline (omega=180) = [protein]-peptidylproline (omega=0)</text>
        <dbReference type="Rhea" id="RHEA:16237"/>
        <dbReference type="Rhea" id="RHEA-COMP:10747"/>
        <dbReference type="Rhea" id="RHEA-COMP:10748"/>
        <dbReference type="ChEBI" id="CHEBI:83833"/>
        <dbReference type="ChEBI" id="CHEBI:83834"/>
        <dbReference type="EC" id="5.2.1.8"/>
    </reaction>
</comment>
<dbReference type="InterPro" id="IPR037041">
    <property type="entry name" value="Trigger_fac_C_sf"/>
</dbReference>